<feature type="domain" description="PBP" evidence="1">
    <location>
        <begin position="7"/>
        <end position="236"/>
    </location>
</feature>
<name>A0A832YTU3_9EURY</name>
<proteinExistence type="predicted"/>
<dbReference type="SUPFAM" id="SSF53850">
    <property type="entry name" value="Periplasmic binding protein-like II"/>
    <property type="match status" value="1"/>
</dbReference>
<protein>
    <submittedName>
        <fullName evidence="2">Tungsten ABC transporter permease</fullName>
    </submittedName>
</protein>
<dbReference type="InterPro" id="IPR024370">
    <property type="entry name" value="PBP_domain"/>
</dbReference>
<sequence>MQENVRHLTISTTTSLYDTGLLDVVAKRFKEEYGIELQFIPKGTGAAIQDAKNGVCDAIMVHARSKELEFMKEGYGVNRKVFAYNFFVIVGPKDDPAHIKGLPPIEALKKIAKAGREGKAIWVTRDDGSGTNTKEIYLWKLAGYNYSKIKNEKWVYRTGTGMGETLKVADAKNAYTLSDTATYLKYSKEGIIKNLEILVDKGSELINIYSIILINPNKYHKNYEDAKLLSKWLTGEEGQKMLEEFGKEEYGKPLFKPIVEVLKNKREPYFDWILKYGFIEDNGVLTECPKEFRYGNDFTFFEFRVPSNNYKNY</sequence>
<accession>A0A832YTU3</accession>
<comment type="caution">
    <text evidence="2">The sequence shown here is derived from an EMBL/GenBank/DDBJ whole genome shotgun (WGS) entry which is preliminary data.</text>
</comment>
<dbReference type="PANTHER" id="PTHR37945:SF1">
    <property type="entry name" value="EXTRACELLULAR TUNGSTATE BINDING PROTEIN"/>
    <property type="match status" value="1"/>
</dbReference>
<dbReference type="InterPro" id="IPR052738">
    <property type="entry name" value="ABC-Tungstate_binding"/>
</dbReference>
<dbReference type="EMBL" id="DQSV01000028">
    <property type="protein sequence ID" value="HIP16938.1"/>
    <property type="molecule type" value="Genomic_DNA"/>
</dbReference>
<evidence type="ECO:0000259" key="1">
    <source>
        <dbReference type="Pfam" id="PF12849"/>
    </source>
</evidence>
<dbReference type="AlphaFoldDB" id="A0A832YTU3"/>
<evidence type="ECO:0000313" key="3">
    <source>
        <dbReference type="Proteomes" id="UP000605144"/>
    </source>
</evidence>
<organism evidence="2 3">
    <name type="scientific">Methanothermococcus okinawensis</name>
    <dbReference type="NCBI Taxonomy" id="155863"/>
    <lineage>
        <taxon>Archaea</taxon>
        <taxon>Methanobacteriati</taxon>
        <taxon>Methanobacteriota</taxon>
        <taxon>Methanomada group</taxon>
        <taxon>Methanococci</taxon>
        <taxon>Methanococcales</taxon>
        <taxon>Methanococcaceae</taxon>
        <taxon>Methanothermococcus</taxon>
    </lineage>
</organism>
<reference evidence="2" key="1">
    <citation type="journal article" date="2020" name="ISME J.">
        <title>Gammaproteobacteria mediating utilization of methyl-, sulfur- and petroleum organic compounds in deep ocean hydrothermal plumes.</title>
        <authorList>
            <person name="Zhou Z."/>
            <person name="Liu Y."/>
            <person name="Pan J."/>
            <person name="Cron B.R."/>
            <person name="Toner B.M."/>
            <person name="Anantharaman K."/>
            <person name="Breier J.A."/>
            <person name="Dick G.J."/>
            <person name="Li M."/>
        </authorList>
    </citation>
    <scope>NUCLEOTIDE SEQUENCE</scope>
    <source>
        <strain evidence="2">SZUA-1385</strain>
    </source>
</reference>
<dbReference type="Gene3D" id="3.40.190.10">
    <property type="entry name" value="Periplasmic binding protein-like II"/>
    <property type="match status" value="2"/>
</dbReference>
<dbReference type="PANTHER" id="PTHR37945">
    <property type="entry name" value="EXTRACELLULAR TUNGSTATE BINDING PROTEIN"/>
    <property type="match status" value="1"/>
</dbReference>
<evidence type="ECO:0000313" key="2">
    <source>
        <dbReference type="EMBL" id="HIP16938.1"/>
    </source>
</evidence>
<dbReference type="Pfam" id="PF12849">
    <property type="entry name" value="PBP_like_2"/>
    <property type="match status" value="1"/>
</dbReference>
<dbReference type="Proteomes" id="UP000605144">
    <property type="component" value="Unassembled WGS sequence"/>
</dbReference>
<gene>
    <name evidence="2" type="ORF">EYG76_01345</name>
</gene>